<proteinExistence type="predicted"/>
<evidence type="ECO:0000313" key="2">
    <source>
        <dbReference type="Proteomes" id="UP000305471"/>
    </source>
</evidence>
<name>A0A4U0ZC82_9ALTE</name>
<evidence type="ECO:0000313" key="1">
    <source>
        <dbReference type="EMBL" id="TKB00683.1"/>
    </source>
</evidence>
<sequence>MKHSFYFKSSEIKIIDGEDDETNPMRYGKSLAEWISNNLNDVGFTTKAFPEDWGWRIDCMEKPCPIWIGCGNVDEIDSNNELKPPTNESVVWHCFIEADIPFFRNLFNKINPTESKEKVATALAKLLSSAGHIKEVSEP</sequence>
<gene>
    <name evidence="1" type="ORF">E5672_19550</name>
</gene>
<dbReference type="OrthoDB" id="1453393at2"/>
<comment type="caution">
    <text evidence="1">The sequence shown here is derived from an EMBL/GenBank/DDBJ whole genome shotgun (WGS) entry which is preliminary data.</text>
</comment>
<accession>A0A4U0ZC82</accession>
<reference evidence="1 2" key="1">
    <citation type="submission" date="2019-04" db="EMBL/GenBank/DDBJ databases">
        <title>Alteromonas portus sp. nov., an alginate lyase-excreting marine bacterium.</title>
        <authorList>
            <person name="Huang H."/>
            <person name="Mo K."/>
            <person name="Bao S."/>
        </authorList>
    </citation>
    <scope>NUCLEOTIDE SEQUENCE [LARGE SCALE GENOMIC DNA]</scope>
    <source>
        <strain evidence="1 2">HB161718</strain>
    </source>
</reference>
<dbReference type="Proteomes" id="UP000305471">
    <property type="component" value="Unassembled WGS sequence"/>
</dbReference>
<dbReference type="AlphaFoldDB" id="A0A4U0ZC82"/>
<keyword evidence="2" id="KW-1185">Reference proteome</keyword>
<dbReference type="EMBL" id="SWCO01000014">
    <property type="protein sequence ID" value="TKB00683.1"/>
    <property type="molecule type" value="Genomic_DNA"/>
</dbReference>
<protein>
    <submittedName>
        <fullName evidence="1">Uncharacterized protein</fullName>
    </submittedName>
</protein>
<dbReference type="RefSeq" id="WP_136783850.1">
    <property type="nucleotide sequence ID" value="NZ_SWCO01000014.1"/>
</dbReference>
<organism evidence="1 2">
    <name type="scientific">Alteromonas portus</name>
    <dbReference type="NCBI Taxonomy" id="2565549"/>
    <lineage>
        <taxon>Bacteria</taxon>
        <taxon>Pseudomonadati</taxon>
        <taxon>Pseudomonadota</taxon>
        <taxon>Gammaproteobacteria</taxon>
        <taxon>Alteromonadales</taxon>
        <taxon>Alteromonadaceae</taxon>
        <taxon>Alteromonas/Salinimonas group</taxon>
        <taxon>Alteromonas</taxon>
    </lineage>
</organism>